<gene>
    <name evidence="1" type="ORF">ACIBP4_12135</name>
</gene>
<organism evidence="1 2">
    <name type="scientific">Micromonospora maritima</name>
    <dbReference type="NCBI Taxonomy" id="986711"/>
    <lineage>
        <taxon>Bacteria</taxon>
        <taxon>Bacillati</taxon>
        <taxon>Actinomycetota</taxon>
        <taxon>Actinomycetes</taxon>
        <taxon>Micromonosporales</taxon>
        <taxon>Micromonosporaceae</taxon>
        <taxon>Micromonospora</taxon>
    </lineage>
</organism>
<protein>
    <submittedName>
        <fullName evidence="1">Uncharacterized protein</fullName>
    </submittedName>
</protein>
<accession>A0ABW7ZJJ7</accession>
<evidence type="ECO:0000313" key="2">
    <source>
        <dbReference type="Proteomes" id="UP001612812"/>
    </source>
</evidence>
<reference evidence="1 2" key="1">
    <citation type="submission" date="2024-10" db="EMBL/GenBank/DDBJ databases">
        <title>The Natural Products Discovery Center: Release of the First 8490 Sequenced Strains for Exploring Actinobacteria Biosynthetic Diversity.</title>
        <authorList>
            <person name="Kalkreuter E."/>
            <person name="Kautsar S.A."/>
            <person name="Yang D."/>
            <person name="Bader C.D."/>
            <person name="Teijaro C.N."/>
            <person name="Fluegel L."/>
            <person name="Davis C.M."/>
            <person name="Simpson J.R."/>
            <person name="Lauterbach L."/>
            <person name="Steele A.D."/>
            <person name="Gui C."/>
            <person name="Meng S."/>
            <person name="Li G."/>
            <person name="Viehrig K."/>
            <person name="Ye F."/>
            <person name="Su P."/>
            <person name="Kiefer A.F."/>
            <person name="Nichols A."/>
            <person name="Cepeda A.J."/>
            <person name="Yan W."/>
            <person name="Fan B."/>
            <person name="Jiang Y."/>
            <person name="Adhikari A."/>
            <person name="Zheng C.-J."/>
            <person name="Schuster L."/>
            <person name="Cowan T.M."/>
            <person name="Smanski M.J."/>
            <person name="Chevrette M.G."/>
            <person name="De Carvalho L.P.S."/>
            <person name="Shen B."/>
        </authorList>
    </citation>
    <scope>NUCLEOTIDE SEQUENCE [LARGE SCALE GENOMIC DNA]</scope>
    <source>
        <strain evidence="1 2">NPDC049845</strain>
    </source>
</reference>
<proteinExistence type="predicted"/>
<evidence type="ECO:0000313" key="1">
    <source>
        <dbReference type="EMBL" id="MFI7263034.1"/>
    </source>
</evidence>
<comment type="caution">
    <text evidence="1">The sequence shown here is derived from an EMBL/GenBank/DDBJ whole genome shotgun (WGS) entry which is preliminary data.</text>
</comment>
<dbReference type="EMBL" id="JBITLE010000003">
    <property type="protein sequence ID" value="MFI7263034.1"/>
    <property type="molecule type" value="Genomic_DNA"/>
</dbReference>
<name>A0ABW7ZJJ7_9ACTN</name>
<sequence>MASMEEAPVVFQPLPNRTVDRSAAYAILLGDLLHLVGAEPPALDQPDLRRGRAWRHRARRAVGAAVADRAGRTDEAGPVPDAWFTPLIRAAVHEPDPSFVRDLAVPTVTAYGRRRIRLALLDHVETGTAADAAGAARAWYPTLVPLRYSVSLDTPTPESLAERAKYHDLDRRYREVGLRRFVADDDLDVRRCLLPGLPLSPDAYPTDMHPLVTQAVEIARSSEDEYLRHRVEIQLRR</sequence>
<dbReference type="RefSeq" id="WP_396768935.1">
    <property type="nucleotide sequence ID" value="NZ_JBITLA010000003.1"/>
</dbReference>
<dbReference type="Proteomes" id="UP001612812">
    <property type="component" value="Unassembled WGS sequence"/>
</dbReference>
<keyword evidence="2" id="KW-1185">Reference proteome</keyword>